<reference evidence="1 2" key="1">
    <citation type="submission" date="2020-12" db="EMBL/GenBank/DDBJ databases">
        <title>De novo assembly of Tibetan sheep genome.</title>
        <authorList>
            <person name="Li X."/>
        </authorList>
    </citation>
    <scope>NUCLEOTIDE SEQUENCE [LARGE SCALE GENOMIC DNA]</scope>
    <source>
        <tissue evidence="1">Heart</tissue>
    </source>
</reference>
<proteinExistence type="predicted"/>
<evidence type="ECO:0000313" key="2">
    <source>
        <dbReference type="Proteomes" id="UP000664991"/>
    </source>
</evidence>
<sequence length="75" mass="8151">MVFVVLRSGNDQFHIGLAMRKAVRLSALASPIGPTHPQPHSGFLLPAHRHTHSQKQQSTCIAFADPQTCGSGFFI</sequence>
<dbReference type="Proteomes" id="UP000664991">
    <property type="component" value="Unassembled WGS sequence"/>
</dbReference>
<comment type="caution">
    <text evidence="1">The sequence shown here is derived from an EMBL/GenBank/DDBJ whole genome shotgun (WGS) entry which is preliminary data.</text>
</comment>
<organism evidence="1 2">
    <name type="scientific">Ovis aries</name>
    <name type="common">Sheep</name>
    <dbReference type="NCBI Taxonomy" id="9940"/>
    <lineage>
        <taxon>Eukaryota</taxon>
        <taxon>Metazoa</taxon>
        <taxon>Chordata</taxon>
        <taxon>Craniata</taxon>
        <taxon>Vertebrata</taxon>
        <taxon>Euteleostomi</taxon>
        <taxon>Mammalia</taxon>
        <taxon>Eutheria</taxon>
        <taxon>Laurasiatheria</taxon>
        <taxon>Artiodactyla</taxon>
        <taxon>Ruminantia</taxon>
        <taxon>Pecora</taxon>
        <taxon>Bovidae</taxon>
        <taxon>Caprinae</taxon>
        <taxon>Ovis</taxon>
    </lineage>
</organism>
<dbReference type="EMBL" id="JAEMGP010000023">
    <property type="protein sequence ID" value="KAG5195767.1"/>
    <property type="molecule type" value="Genomic_DNA"/>
</dbReference>
<evidence type="ECO:0000313" key="1">
    <source>
        <dbReference type="EMBL" id="KAG5195767.1"/>
    </source>
</evidence>
<name>A0A835ZJI5_SHEEP</name>
<gene>
    <name evidence="1" type="ORF">JEQ12_012062</name>
</gene>
<protein>
    <submittedName>
        <fullName evidence="1">Uncharacterized protein</fullName>
    </submittedName>
</protein>
<dbReference type="AlphaFoldDB" id="A0A835ZJI5"/>
<accession>A0A835ZJI5</accession>